<feature type="region of interest" description="Disordered" evidence="1">
    <location>
        <begin position="1864"/>
        <end position="1884"/>
    </location>
</feature>
<feature type="compositionally biased region" description="Basic and acidic residues" evidence="1">
    <location>
        <begin position="933"/>
        <end position="957"/>
    </location>
</feature>
<feature type="compositionally biased region" description="Polar residues" evidence="1">
    <location>
        <begin position="467"/>
        <end position="488"/>
    </location>
</feature>
<accession>A0AAV4D348</accession>
<feature type="compositionally biased region" description="Polar residues" evidence="1">
    <location>
        <begin position="1455"/>
        <end position="1466"/>
    </location>
</feature>
<dbReference type="GO" id="GO:0004843">
    <property type="term" value="F:cysteine-type deubiquitinase activity"/>
    <property type="evidence" value="ECO:0007669"/>
    <property type="project" value="InterPro"/>
</dbReference>
<name>A0AAV4D348_9GAST</name>
<evidence type="ECO:0000259" key="2">
    <source>
        <dbReference type="PROSITE" id="PS50235"/>
    </source>
</evidence>
<feature type="compositionally biased region" description="Polar residues" evidence="1">
    <location>
        <begin position="766"/>
        <end position="785"/>
    </location>
</feature>
<feature type="compositionally biased region" description="Basic and acidic residues" evidence="1">
    <location>
        <begin position="721"/>
        <end position="735"/>
    </location>
</feature>
<feature type="compositionally biased region" description="Basic and acidic residues" evidence="1">
    <location>
        <begin position="1401"/>
        <end position="1420"/>
    </location>
</feature>
<dbReference type="GO" id="GO:0000082">
    <property type="term" value="P:G1/S transition of mitotic cell cycle"/>
    <property type="evidence" value="ECO:0007669"/>
    <property type="project" value="TreeGrafter"/>
</dbReference>
<feature type="region of interest" description="Disordered" evidence="1">
    <location>
        <begin position="1157"/>
        <end position="1185"/>
    </location>
</feature>
<feature type="region of interest" description="Disordered" evidence="1">
    <location>
        <begin position="467"/>
        <end position="509"/>
    </location>
</feature>
<feature type="region of interest" description="Disordered" evidence="1">
    <location>
        <begin position="715"/>
        <end position="792"/>
    </location>
</feature>
<feature type="compositionally biased region" description="Polar residues" evidence="1">
    <location>
        <begin position="1633"/>
        <end position="1654"/>
    </location>
</feature>
<evidence type="ECO:0000313" key="4">
    <source>
        <dbReference type="Proteomes" id="UP000735302"/>
    </source>
</evidence>
<feature type="compositionally biased region" description="Basic and acidic residues" evidence="1">
    <location>
        <begin position="966"/>
        <end position="988"/>
    </location>
</feature>
<gene>
    <name evidence="3" type="ORF">PoB_006507400</name>
</gene>
<dbReference type="PANTHER" id="PTHR24006">
    <property type="entry name" value="UBIQUITIN CARBOXYL-TERMINAL HYDROLASE"/>
    <property type="match status" value="1"/>
</dbReference>
<sequence length="1999" mass="219113">MQKPPHATFRGQVKRGQDNWKKGRVQFYVEVESGFWTVQLYHEVNPDRVVHRYKSLLGKSANIVFKCNRLIIGDKRDGELHIKIPDYEASNAQKLVKKIMSYNVSTPTHNRAEVGLNTSLNRLSGSKEKLNVTPTGLSTLPRNDGWLSKKTPPPMQQDRHHHSSAKRKIQLDHASSPRTNGSVGSSAGQSILCNGDSFTIDEDEEDEEVTFPGFTGQRSSNNVNIAKGFGTTNFYGAQNSLMTENAYRNLNLKPTSSGAKSHLASPSQQNGLRSPKVKRPKLSDLEDADRENKVVVKSSSKALIKGALANRMTAKVPSLSDPQGEEACAGVANESAVSQDTSGHLGDGHTVGFDNLGNTCFMNSPLQCLSSLEPLSLDIQSAVCQFGRQLPPNSITKMLYLLMKDVRKLDVRAERVREILTRLRHDINGKFEYNTQQDAHELLAELLDRTDEEVKALLNKIGGKAESSSKLLPSTSHLNSPPSDSGTCTRKDDEAAAASQAGKPVSEEIVRSTPTEANFTWFYKTSFFFHECKTEVVSSQDERDTTLMLALDSKTINLQDCIDKYFESSEVDMRCEKCGKEEKATMTRKIVKRPRCFILNLLRYHTHNLEAKKKLDRVTIPRFMSVVEFCAEDVKAAPAIEPVFMLDREKILADVDSKISDSESQITSNSLGQLDTFGEEMDPPYLPPDLPPRKPPAELMSSEIPELQDDGFSFYGSVGEKSIRGGSEQRFRRMFDPPGSSRDTESEIKPPASALTPPSDDDDVTDFNQVVPSTTIQGCGPNCSSPKPDRERRAGISIPVTPIIHDSALSTDDNPLKTEPVARSRPIDQVCSPLTVDVTLPRPLRRRNPAGDISKCTTVAHKQLSSSEVLVSQIPGISLDNTFLPHCFQEVEVPYETSPGLPVGSANEEIGPDLAVEAARCGRQVAMAMSVSEEMRKQEAEEHDSKATEDTGSDKDVALNFASNRARPDGSSEKRNSVNEQEQRNDWEDIDRATVKRLANHLADQFAEVEQHIEMARQAEEDFTEIYSGAQSIILNTSEMVRTLLTRQLEDGESTDSDNFKTNEQLTLCLALMQRSLTGERSLDDEFDFYKVIRKLIALRYRSVSGHAAQMNHLVNDLAMYLAAKDVGVVVDPDSPKPANLPVPTVETNANTMAKENKVSDCCPESEQARTKEEDGFGGEGQDGCTLHEDVFMEEDSGNRGSLEVNTSRTVHNGSSSLGEGESESWSTEGMSGKQTSLYIQSIRGRRKSSGEDDSDKVQKRRKDNEPEEESSGALADVSHSATINTTKNNNSLCDAGFLSDSVDKSSFTEDPLLLERPISTWSEQDLQKVDIDGLNEEDMMVYAQALSRFEYEREQINYTVSTSARTAYQDPYFLEDIIDSCDDSTAISYDEISANGRDSSGQRENKDGPKNTDKLDDSSKIPGEVSSTSGSSLSETSDVEREAENISKIKDSDGASNSKTKNGVESSEKIPELLCEETLSDSDEPDGMADDQNAKKVKGLKGGQSAYSSSSSCSCSRRLNGEGASVEESLHASDGKPCQSCKGQAPQCSETSAKVLSPCKGLRNHSNTLPPLDKSSSSSSSGSVERNVRSRQSSTRSPRHRPLSPGASPLSSPTSSVTGHQKSSLARDIQMRSPSASQSSPRKETYSLSQTKSAKNDLARLRSPSTASPRKRPCKDSSAFGAKSAVVSVSKCLSFEDENASSLKGSQNSVKQLLASEDGTKSLSSNSILDNYPMQEDLINGSLAKSENGEEADPDGINGILSLSNTNRCDNSSPLFPSLLKSNSKEGEDQTTSLTSSYTGSIPIPVPVSGSLHNSTNNMKLDVSSNAAASPKEEVNAVKAATAKVFREAVADLSSLDAKENLWKRDESEEASDTRVVSARSQLSPNEEKENLIDSLARKERLENIEMGKADSSYRLVGIVNHHGESLFAGHYTAFSFNFNKQRWFFMDDKHTRQTVEATARAESANSGYVFFYMDKDIFDKYALNVSERPPKGGSTNS</sequence>
<dbReference type="SUPFAM" id="SSF54001">
    <property type="entry name" value="Cysteine proteinases"/>
    <property type="match status" value="2"/>
</dbReference>
<feature type="domain" description="USP" evidence="2">
    <location>
        <begin position="351"/>
        <end position="703"/>
    </location>
</feature>
<dbReference type="Proteomes" id="UP000735302">
    <property type="component" value="Unassembled WGS sequence"/>
</dbReference>
<dbReference type="InterPro" id="IPR001394">
    <property type="entry name" value="Peptidase_C19_UCH"/>
</dbReference>
<dbReference type="GO" id="GO:0016579">
    <property type="term" value="P:protein deubiquitination"/>
    <property type="evidence" value="ECO:0007669"/>
    <property type="project" value="InterPro"/>
</dbReference>
<dbReference type="GO" id="GO:0005829">
    <property type="term" value="C:cytosol"/>
    <property type="evidence" value="ECO:0007669"/>
    <property type="project" value="TreeGrafter"/>
</dbReference>
<evidence type="ECO:0000313" key="3">
    <source>
        <dbReference type="EMBL" id="GFO38569.1"/>
    </source>
</evidence>
<feature type="compositionally biased region" description="Low complexity" evidence="1">
    <location>
        <begin position="1214"/>
        <end position="1233"/>
    </location>
</feature>
<dbReference type="InterPro" id="IPR038765">
    <property type="entry name" value="Papain-like_cys_pep_sf"/>
</dbReference>
<keyword evidence="4" id="KW-1185">Reference proteome</keyword>
<dbReference type="CDD" id="cd02257">
    <property type="entry name" value="Peptidase_C19"/>
    <property type="match status" value="2"/>
</dbReference>
<protein>
    <submittedName>
        <fullName evidence="3">Ubiquitin carboxyl-terminal hydrolase 37</fullName>
    </submittedName>
</protein>
<feature type="compositionally biased region" description="Polar residues" evidence="1">
    <location>
        <begin position="252"/>
        <end position="272"/>
    </location>
</feature>
<dbReference type="InterPro" id="IPR028889">
    <property type="entry name" value="USP"/>
</dbReference>
<dbReference type="PANTHER" id="PTHR24006:SF915">
    <property type="entry name" value="UBIQUITIN CARBOXYL-TERMINAL HYDROLASE-RELATED"/>
    <property type="match status" value="1"/>
</dbReference>
<proteinExistence type="predicted"/>
<feature type="region of interest" description="Disordered" evidence="1">
    <location>
        <begin position="1197"/>
        <end position="1281"/>
    </location>
</feature>
<feature type="compositionally biased region" description="Low complexity" evidence="1">
    <location>
        <begin position="1604"/>
        <end position="1617"/>
    </location>
</feature>
<dbReference type="EMBL" id="BLXT01007322">
    <property type="protein sequence ID" value="GFO38569.1"/>
    <property type="molecule type" value="Genomic_DNA"/>
</dbReference>
<dbReference type="Gene3D" id="3.90.70.10">
    <property type="entry name" value="Cysteine proteinases"/>
    <property type="match status" value="2"/>
</dbReference>
<feature type="region of interest" description="Disordered" evidence="1">
    <location>
        <begin position="125"/>
        <end position="190"/>
    </location>
</feature>
<feature type="region of interest" description="Disordered" evidence="1">
    <location>
        <begin position="252"/>
        <end position="291"/>
    </location>
</feature>
<dbReference type="PROSITE" id="PS00972">
    <property type="entry name" value="USP_1"/>
    <property type="match status" value="1"/>
</dbReference>
<comment type="caution">
    <text evidence="3">The sequence shown here is derived from an EMBL/GenBank/DDBJ whole genome shotgun (WGS) entry which is preliminary data.</text>
</comment>
<feature type="compositionally biased region" description="Basic and acidic residues" evidence="1">
    <location>
        <begin position="1439"/>
        <end position="1454"/>
    </location>
</feature>
<feature type="region of interest" description="Disordered" evidence="1">
    <location>
        <begin position="930"/>
        <end position="988"/>
    </location>
</feature>
<feature type="compositionally biased region" description="Polar residues" evidence="1">
    <location>
        <begin position="1791"/>
        <end position="1801"/>
    </location>
</feature>
<feature type="compositionally biased region" description="Basic residues" evidence="1">
    <location>
        <begin position="159"/>
        <end position="168"/>
    </location>
</feature>
<dbReference type="InterPro" id="IPR018200">
    <property type="entry name" value="USP_CS"/>
</dbReference>
<feature type="compositionally biased region" description="Acidic residues" evidence="1">
    <location>
        <begin position="1475"/>
        <end position="1490"/>
    </location>
</feature>
<evidence type="ECO:0000256" key="1">
    <source>
        <dbReference type="SAM" id="MobiDB-lite"/>
    </source>
</evidence>
<feature type="region of interest" description="Disordered" evidence="1">
    <location>
        <begin position="1393"/>
        <end position="1682"/>
    </location>
</feature>
<dbReference type="PROSITE" id="PS00973">
    <property type="entry name" value="USP_2"/>
    <property type="match status" value="1"/>
</dbReference>
<reference evidence="3 4" key="1">
    <citation type="journal article" date="2021" name="Elife">
        <title>Chloroplast acquisition without the gene transfer in kleptoplastic sea slugs, Plakobranchus ocellatus.</title>
        <authorList>
            <person name="Maeda T."/>
            <person name="Takahashi S."/>
            <person name="Yoshida T."/>
            <person name="Shimamura S."/>
            <person name="Takaki Y."/>
            <person name="Nagai Y."/>
            <person name="Toyoda A."/>
            <person name="Suzuki Y."/>
            <person name="Arimoto A."/>
            <person name="Ishii H."/>
            <person name="Satoh N."/>
            <person name="Nishiyama T."/>
            <person name="Hasebe M."/>
            <person name="Maruyama T."/>
            <person name="Minagawa J."/>
            <person name="Obokata J."/>
            <person name="Shigenobu S."/>
        </authorList>
    </citation>
    <scope>NUCLEOTIDE SEQUENCE [LARGE SCALE GENOMIC DNA]</scope>
</reference>
<feature type="compositionally biased region" description="Polar residues" evidence="1">
    <location>
        <begin position="132"/>
        <end position="141"/>
    </location>
</feature>
<keyword evidence="3" id="KW-0378">Hydrolase</keyword>
<dbReference type="GO" id="GO:0005634">
    <property type="term" value="C:nucleus"/>
    <property type="evidence" value="ECO:0007669"/>
    <property type="project" value="TreeGrafter"/>
</dbReference>
<feature type="region of interest" description="Disordered" evidence="1">
    <location>
        <begin position="1775"/>
        <end position="1804"/>
    </location>
</feature>
<dbReference type="PROSITE" id="PS50235">
    <property type="entry name" value="USP_3"/>
    <property type="match status" value="1"/>
</dbReference>
<feature type="compositionally biased region" description="Polar residues" evidence="1">
    <location>
        <begin position="1204"/>
        <end position="1213"/>
    </location>
</feature>
<feature type="compositionally biased region" description="Polar residues" evidence="1">
    <location>
        <begin position="176"/>
        <end position="190"/>
    </location>
</feature>
<feature type="compositionally biased region" description="Low complexity" evidence="1">
    <location>
        <begin position="1424"/>
        <end position="1437"/>
    </location>
</feature>
<dbReference type="Pfam" id="PF00443">
    <property type="entry name" value="UCH"/>
    <property type="match status" value="2"/>
</dbReference>
<organism evidence="3 4">
    <name type="scientific">Plakobranchus ocellatus</name>
    <dbReference type="NCBI Taxonomy" id="259542"/>
    <lineage>
        <taxon>Eukaryota</taxon>
        <taxon>Metazoa</taxon>
        <taxon>Spiralia</taxon>
        <taxon>Lophotrochozoa</taxon>
        <taxon>Mollusca</taxon>
        <taxon>Gastropoda</taxon>
        <taxon>Heterobranchia</taxon>
        <taxon>Euthyneura</taxon>
        <taxon>Panpulmonata</taxon>
        <taxon>Sacoglossa</taxon>
        <taxon>Placobranchoidea</taxon>
        <taxon>Plakobranchidae</taxon>
        <taxon>Plakobranchus</taxon>
    </lineage>
</organism>
<dbReference type="InterPro" id="IPR050164">
    <property type="entry name" value="Peptidase_C19"/>
</dbReference>